<keyword evidence="12" id="KW-1185">Reference proteome</keyword>
<keyword evidence="3" id="KW-0812">Transmembrane</keyword>
<dbReference type="InterPro" id="IPR032675">
    <property type="entry name" value="LRR_dom_sf"/>
</dbReference>
<keyword evidence="7" id="KW-0472">Membrane</keyword>
<dbReference type="FunFam" id="3.80.10.10:FF:000383">
    <property type="entry name" value="Leucine-rich repeat receptor protein kinase EMS1"/>
    <property type="match status" value="1"/>
</dbReference>
<comment type="caution">
    <text evidence="11">The sequence shown here is derived from an EMBL/GenBank/DDBJ whole genome shotgun (WGS) entry which is preliminary data.</text>
</comment>
<dbReference type="PANTHER" id="PTHR48063:SF103">
    <property type="entry name" value="LEUCINE-RICH RECEPTOR-LIKE KINASE FAMILY PROTEIN"/>
    <property type="match status" value="1"/>
</dbReference>
<evidence type="ECO:0000256" key="5">
    <source>
        <dbReference type="ARBA" id="ARBA00022737"/>
    </source>
</evidence>
<dbReference type="Gene3D" id="3.80.10.10">
    <property type="entry name" value="Ribonuclease Inhibitor"/>
    <property type="match status" value="2"/>
</dbReference>
<keyword evidence="6" id="KW-1133">Transmembrane helix</keyword>
<dbReference type="InterPro" id="IPR055414">
    <property type="entry name" value="LRR_R13L4/SHOC2-like"/>
</dbReference>
<evidence type="ECO:0000256" key="6">
    <source>
        <dbReference type="ARBA" id="ARBA00022989"/>
    </source>
</evidence>
<evidence type="ECO:0000256" key="7">
    <source>
        <dbReference type="ARBA" id="ARBA00023136"/>
    </source>
</evidence>
<dbReference type="GO" id="GO:0016020">
    <property type="term" value="C:membrane"/>
    <property type="evidence" value="ECO:0007669"/>
    <property type="project" value="UniProtKB-SubCell"/>
</dbReference>
<comment type="subcellular location">
    <subcellularLocation>
        <location evidence="1">Membrane</location>
        <topology evidence="1">Single-pass type I membrane protein</topology>
    </subcellularLocation>
</comment>
<dbReference type="SUPFAM" id="SSF52058">
    <property type="entry name" value="L domain-like"/>
    <property type="match status" value="1"/>
</dbReference>
<keyword evidence="8" id="KW-0325">Glycoprotein</keyword>
<evidence type="ECO:0000256" key="9">
    <source>
        <dbReference type="SAM" id="SignalP"/>
    </source>
</evidence>
<keyword evidence="5" id="KW-0677">Repeat</keyword>
<organism evidence="11 12">
    <name type="scientific">Centaurea solstitialis</name>
    <name type="common">yellow star-thistle</name>
    <dbReference type="NCBI Taxonomy" id="347529"/>
    <lineage>
        <taxon>Eukaryota</taxon>
        <taxon>Viridiplantae</taxon>
        <taxon>Streptophyta</taxon>
        <taxon>Embryophyta</taxon>
        <taxon>Tracheophyta</taxon>
        <taxon>Spermatophyta</taxon>
        <taxon>Magnoliopsida</taxon>
        <taxon>eudicotyledons</taxon>
        <taxon>Gunneridae</taxon>
        <taxon>Pentapetalae</taxon>
        <taxon>asterids</taxon>
        <taxon>campanulids</taxon>
        <taxon>Asterales</taxon>
        <taxon>Asteraceae</taxon>
        <taxon>Carduoideae</taxon>
        <taxon>Cardueae</taxon>
        <taxon>Centaureinae</taxon>
        <taxon>Centaurea</taxon>
    </lineage>
</organism>
<name>A0AA38T9A1_9ASTR</name>
<feature type="chain" id="PRO_5041361844" description="Disease resistance R13L4/SHOC-2-like LRR domain-containing protein" evidence="9">
    <location>
        <begin position="21"/>
        <end position="315"/>
    </location>
</feature>
<reference evidence="11" key="1">
    <citation type="submission" date="2023-03" db="EMBL/GenBank/DDBJ databases">
        <title>Chromosome-scale reference genome and RAD-based genetic map of yellow starthistle (Centaurea solstitialis) reveal putative structural variation and QTLs associated with invader traits.</title>
        <authorList>
            <person name="Reatini B."/>
            <person name="Cang F.A."/>
            <person name="Jiang Q."/>
            <person name="Mckibben M.T.W."/>
            <person name="Barker M.S."/>
            <person name="Rieseberg L.H."/>
            <person name="Dlugosch K.M."/>
        </authorList>
    </citation>
    <scope>NUCLEOTIDE SEQUENCE</scope>
    <source>
        <strain evidence="11">CAN-66</strain>
        <tissue evidence="11">Leaf</tissue>
    </source>
</reference>
<evidence type="ECO:0000313" key="11">
    <source>
        <dbReference type="EMBL" id="KAJ9556739.1"/>
    </source>
</evidence>
<dbReference type="Proteomes" id="UP001172457">
    <property type="component" value="Chromosome 3"/>
</dbReference>
<accession>A0AA38T9A1</accession>
<feature type="domain" description="Disease resistance R13L4/SHOC-2-like LRR" evidence="10">
    <location>
        <begin position="96"/>
        <end position="257"/>
    </location>
</feature>
<evidence type="ECO:0000256" key="2">
    <source>
        <dbReference type="ARBA" id="ARBA00022614"/>
    </source>
</evidence>
<keyword evidence="2" id="KW-0433">Leucine-rich repeat</keyword>
<dbReference type="PANTHER" id="PTHR48063">
    <property type="entry name" value="LRR RECEPTOR-LIKE KINASE"/>
    <property type="match status" value="1"/>
</dbReference>
<evidence type="ECO:0000256" key="8">
    <source>
        <dbReference type="ARBA" id="ARBA00023180"/>
    </source>
</evidence>
<keyword evidence="4 9" id="KW-0732">Signal</keyword>
<evidence type="ECO:0000256" key="4">
    <source>
        <dbReference type="ARBA" id="ARBA00022729"/>
    </source>
</evidence>
<feature type="signal peptide" evidence="9">
    <location>
        <begin position="1"/>
        <end position="20"/>
    </location>
</feature>
<protein>
    <recommendedName>
        <fullName evidence="10">Disease resistance R13L4/SHOC-2-like LRR domain-containing protein</fullName>
    </recommendedName>
</protein>
<sequence length="315" mass="35768">MIWFYFTITFLSSPKTTILATSIGNQLGAVAAARGKGDVVNKCFHKQINALLHFKSVTCNKQTHHVTELNLYSYELVGEISPSLLNLTYMNYLDLSVNFFNGTISNFIGSMPQLRHLGLSGMYLNLSNNKFNGTIPNFLGSLTHLRYLDLSLNNFNGTIPKSIGSLTHLEYLDLSCNYLVGIISPEFGNLTNLRDLLLGNWYGSQSVLEIENLDWLSNLSHLQNLQIHEISFAKADYWVDIIFSLPKLSTISLLGCHLSEVMYPYYSSDIFLHRKRFACRETPLRAFYSTTEEISSLFAKQQEQLKSMQKTLEDE</sequence>
<proteinExistence type="predicted"/>
<gene>
    <name evidence="11" type="ORF">OSB04_011353</name>
</gene>
<evidence type="ECO:0000259" key="10">
    <source>
        <dbReference type="Pfam" id="PF23598"/>
    </source>
</evidence>
<dbReference type="EMBL" id="JARYMX010000003">
    <property type="protein sequence ID" value="KAJ9556739.1"/>
    <property type="molecule type" value="Genomic_DNA"/>
</dbReference>
<evidence type="ECO:0000313" key="12">
    <source>
        <dbReference type="Proteomes" id="UP001172457"/>
    </source>
</evidence>
<evidence type="ECO:0000256" key="3">
    <source>
        <dbReference type="ARBA" id="ARBA00022692"/>
    </source>
</evidence>
<dbReference type="AlphaFoldDB" id="A0AA38T9A1"/>
<dbReference type="InterPro" id="IPR046956">
    <property type="entry name" value="RLP23-like"/>
</dbReference>
<dbReference type="Pfam" id="PF23598">
    <property type="entry name" value="LRR_14"/>
    <property type="match status" value="1"/>
</dbReference>
<evidence type="ECO:0000256" key="1">
    <source>
        <dbReference type="ARBA" id="ARBA00004479"/>
    </source>
</evidence>